<proteinExistence type="predicted"/>
<organism evidence="1 2">
    <name type="scientific">Asbolus verrucosus</name>
    <name type="common">Desert ironclad beetle</name>
    <dbReference type="NCBI Taxonomy" id="1661398"/>
    <lineage>
        <taxon>Eukaryota</taxon>
        <taxon>Metazoa</taxon>
        <taxon>Ecdysozoa</taxon>
        <taxon>Arthropoda</taxon>
        <taxon>Hexapoda</taxon>
        <taxon>Insecta</taxon>
        <taxon>Pterygota</taxon>
        <taxon>Neoptera</taxon>
        <taxon>Endopterygota</taxon>
        <taxon>Coleoptera</taxon>
        <taxon>Polyphaga</taxon>
        <taxon>Cucujiformia</taxon>
        <taxon>Tenebrionidae</taxon>
        <taxon>Pimeliinae</taxon>
        <taxon>Asbolus</taxon>
    </lineage>
</organism>
<name>A0A482VJH3_ASBVE</name>
<dbReference type="Proteomes" id="UP000292052">
    <property type="component" value="Unassembled WGS sequence"/>
</dbReference>
<dbReference type="AlphaFoldDB" id="A0A482VJH3"/>
<gene>
    <name evidence="1" type="ORF">BDFB_014910</name>
</gene>
<evidence type="ECO:0000313" key="1">
    <source>
        <dbReference type="EMBL" id="RZC32945.1"/>
    </source>
</evidence>
<sequence length="77" mass="9477">MFRKDLQRLIWQHNFTLDRLLTDSRQQLEFKGERTTLFKIIKSMGYKHKEFQNSSENLTFVYLDETWIYQNGSSIRR</sequence>
<dbReference type="EMBL" id="QDEB01093168">
    <property type="protein sequence ID" value="RZC32945.1"/>
    <property type="molecule type" value="Genomic_DNA"/>
</dbReference>
<protein>
    <recommendedName>
        <fullName evidence="3">DDE 3 domain containing protein</fullName>
    </recommendedName>
</protein>
<keyword evidence="2" id="KW-1185">Reference proteome</keyword>
<dbReference type="OrthoDB" id="6770629at2759"/>
<comment type="caution">
    <text evidence="1">The sequence shown here is derived from an EMBL/GenBank/DDBJ whole genome shotgun (WGS) entry which is preliminary data.</text>
</comment>
<evidence type="ECO:0008006" key="3">
    <source>
        <dbReference type="Google" id="ProtNLM"/>
    </source>
</evidence>
<accession>A0A482VJH3</accession>
<feature type="non-terminal residue" evidence="1">
    <location>
        <position position="77"/>
    </location>
</feature>
<reference evidence="1 2" key="1">
    <citation type="submission" date="2017-03" db="EMBL/GenBank/DDBJ databases">
        <title>Genome of the blue death feigning beetle - Asbolus verrucosus.</title>
        <authorList>
            <person name="Rider S.D."/>
        </authorList>
    </citation>
    <scope>NUCLEOTIDE SEQUENCE [LARGE SCALE GENOMIC DNA]</scope>
    <source>
        <strain evidence="1">Butters</strain>
        <tissue evidence="1">Head and leg muscle</tissue>
    </source>
</reference>
<evidence type="ECO:0000313" key="2">
    <source>
        <dbReference type="Proteomes" id="UP000292052"/>
    </source>
</evidence>